<dbReference type="GO" id="GO:0000166">
    <property type="term" value="F:nucleotide binding"/>
    <property type="evidence" value="ECO:0007669"/>
    <property type="project" value="UniProtKB-KW"/>
</dbReference>
<name>A0A1H6GS53_MAGFU</name>
<evidence type="ECO:0000256" key="8">
    <source>
        <dbReference type="ARBA" id="ARBA00022801"/>
    </source>
</evidence>
<comment type="similarity">
    <text evidence="4 9">Belongs to the SurE nucleotidase family.</text>
</comment>
<feature type="binding site" evidence="9">
    <location>
        <position position="103"/>
    </location>
    <ligand>
        <name>a divalent metal cation</name>
        <dbReference type="ChEBI" id="CHEBI:60240"/>
    </ligand>
</feature>
<keyword evidence="8 9" id="KW-0378">Hydrolase</keyword>
<keyword evidence="7 9" id="KW-0547">Nucleotide-binding</keyword>
<comment type="catalytic activity">
    <reaction evidence="1 9">
        <text>a ribonucleoside 5'-phosphate + H2O = a ribonucleoside + phosphate</text>
        <dbReference type="Rhea" id="RHEA:12484"/>
        <dbReference type="ChEBI" id="CHEBI:15377"/>
        <dbReference type="ChEBI" id="CHEBI:18254"/>
        <dbReference type="ChEBI" id="CHEBI:43474"/>
        <dbReference type="ChEBI" id="CHEBI:58043"/>
        <dbReference type="EC" id="3.1.3.5"/>
    </reaction>
</comment>
<dbReference type="GO" id="GO:0046872">
    <property type="term" value="F:metal ion binding"/>
    <property type="evidence" value="ECO:0007669"/>
    <property type="project" value="UniProtKB-UniRule"/>
</dbReference>
<comment type="cofactor">
    <cofactor evidence="2">
        <name>Mg(2+)</name>
        <dbReference type="ChEBI" id="CHEBI:18420"/>
    </cofactor>
</comment>
<comment type="cofactor">
    <cofactor evidence="9">
        <name>a divalent metal cation</name>
        <dbReference type="ChEBI" id="CHEBI:60240"/>
    </cofactor>
    <text evidence="9">Binds 1 divalent metal cation per subunit.</text>
</comment>
<evidence type="ECO:0000256" key="6">
    <source>
        <dbReference type="ARBA" id="ARBA00022723"/>
    </source>
</evidence>
<evidence type="ECO:0000256" key="7">
    <source>
        <dbReference type="ARBA" id="ARBA00022741"/>
    </source>
</evidence>
<dbReference type="InterPro" id="IPR002828">
    <property type="entry name" value="SurE-like_Pase/nucleotidase"/>
</dbReference>
<feature type="binding site" evidence="9">
    <location>
        <position position="18"/>
    </location>
    <ligand>
        <name>a divalent metal cation</name>
        <dbReference type="ChEBI" id="CHEBI:60240"/>
    </ligand>
</feature>
<gene>
    <name evidence="9" type="primary">surE</name>
    <name evidence="11" type="ORF">SAMN04244559_00401</name>
</gene>
<accession>A0A1H6GS53</accession>
<keyword evidence="6 9" id="KW-0479">Metal-binding</keyword>
<dbReference type="FunFam" id="3.40.1210.10:FF:000001">
    <property type="entry name" value="5'/3'-nucleotidase SurE"/>
    <property type="match status" value="1"/>
</dbReference>
<dbReference type="GO" id="GO:0008253">
    <property type="term" value="F:5'-nucleotidase activity"/>
    <property type="evidence" value="ECO:0007669"/>
    <property type="project" value="UniProtKB-UniRule"/>
</dbReference>
<evidence type="ECO:0000256" key="1">
    <source>
        <dbReference type="ARBA" id="ARBA00000815"/>
    </source>
</evidence>
<proteinExistence type="inferred from homology"/>
<dbReference type="AlphaFoldDB" id="A0A1H6GS53"/>
<evidence type="ECO:0000256" key="5">
    <source>
        <dbReference type="ARBA" id="ARBA00022490"/>
    </source>
</evidence>
<feature type="binding site" evidence="9">
    <location>
        <position position="19"/>
    </location>
    <ligand>
        <name>a divalent metal cation</name>
        <dbReference type="ChEBI" id="CHEBI:60240"/>
    </ligand>
</feature>
<evidence type="ECO:0000256" key="2">
    <source>
        <dbReference type="ARBA" id="ARBA00001946"/>
    </source>
</evidence>
<dbReference type="NCBIfam" id="TIGR00087">
    <property type="entry name" value="surE"/>
    <property type="match status" value="1"/>
</dbReference>
<dbReference type="NCBIfam" id="NF001490">
    <property type="entry name" value="PRK00346.1-4"/>
    <property type="match status" value="1"/>
</dbReference>
<feature type="binding site" evidence="9">
    <location>
        <position position="50"/>
    </location>
    <ligand>
        <name>a divalent metal cation</name>
        <dbReference type="ChEBI" id="CHEBI:60240"/>
    </ligand>
</feature>
<evidence type="ECO:0000313" key="11">
    <source>
        <dbReference type="EMBL" id="SEH26116.1"/>
    </source>
</evidence>
<dbReference type="RefSeq" id="WP_074764968.1">
    <property type="nucleotide sequence ID" value="NZ_FNWO01000001.1"/>
</dbReference>
<dbReference type="InterPro" id="IPR036523">
    <property type="entry name" value="SurE-like_sf"/>
</dbReference>
<dbReference type="EC" id="3.1.3.5" evidence="9"/>
<dbReference type="Gene3D" id="3.40.1210.10">
    <property type="entry name" value="Survival protein SurE-like phosphatase/nucleotidase"/>
    <property type="match status" value="1"/>
</dbReference>
<feature type="domain" description="Survival protein SurE-like phosphatase/nucleotidase" evidence="10">
    <location>
        <begin position="13"/>
        <end position="196"/>
    </location>
</feature>
<evidence type="ECO:0000313" key="12">
    <source>
        <dbReference type="Proteomes" id="UP000182983"/>
    </source>
</evidence>
<evidence type="ECO:0000256" key="4">
    <source>
        <dbReference type="ARBA" id="ARBA00011062"/>
    </source>
</evidence>
<dbReference type="InterPro" id="IPR030048">
    <property type="entry name" value="SurE"/>
</dbReference>
<sequence length="260" mass="27883">MFAPLADLSGLRILVSNDDGINAPGIKVLERIARTLSDDVWVVAPEHEQSAAGHSLTIRRPLRVREVSPCHYAVDGTPTDAVLLGINHIIKGKRPDLVLSGINRGSNLGEDVTYSGTVAAAMEATILGVPAIALSQFVTPPDAVKWDTGEQWAARVIRLLLTQGWPRNVLMNVNFPDVPAAEVSGIEVTAQGKRKIGDAIVERSDPRGDPYVWIGAQRAEDRGIPGTDIEAVCRGAVSVTPLCFDLTDRPTMQALSAIFP</sequence>
<dbReference type="OrthoDB" id="9780815at2"/>
<evidence type="ECO:0000256" key="9">
    <source>
        <dbReference type="HAMAP-Rule" id="MF_00060"/>
    </source>
</evidence>
<dbReference type="Proteomes" id="UP000182983">
    <property type="component" value="Unassembled WGS sequence"/>
</dbReference>
<comment type="function">
    <text evidence="9">Nucleotidase that shows phosphatase activity on nucleoside 5'-monophosphates.</text>
</comment>
<dbReference type="EMBL" id="FNWO01000001">
    <property type="protein sequence ID" value="SEH26116.1"/>
    <property type="molecule type" value="Genomic_DNA"/>
</dbReference>
<reference evidence="12" key="1">
    <citation type="submission" date="2016-10" db="EMBL/GenBank/DDBJ databases">
        <authorList>
            <person name="Varghese N."/>
            <person name="Submissions S."/>
        </authorList>
    </citation>
    <scope>NUCLEOTIDE SEQUENCE [LARGE SCALE GENOMIC DNA]</scope>
    <source>
        <strain evidence="12">DSM 13234</strain>
    </source>
</reference>
<evidence type="ECO:0000259" key="10">
    <source>
        <dbReference type="Pfam" id="PF01975"/>
    </source>
</evidence>
<dbReference type="GO" id="GO:0008254">
    <property type="term" value="F:3'-nucleotidase activity"/>
    <property type="evidence" value="ECO:0007669"/>
    <property type="project" value="TreeGrafter"/>
</dbReference>
<comment type="subcellular location">
    <subcellularLocation>
        <location evidence="3 9">Cytoplasm</location>
    </subcellularLocation>
</comment>
<dbReference type="PANTHER" id="PTHR30457">
    <property type="entry name" value="5'-NUCLEOTIDASE SURE"/>
    <property type="match status" value="1"/>
</dbReference>
<keyword evidence="5 9" id="KW-0963">Cytoplasm</keyword>
<evidence type="ECO:0000256" key="3">
    <source>
        <dbReference type="ARBA" id="ARBA00004496"/>
    </source>
</evidence>
<keyword evidence="12" id="KW-1185">Reference proteome</keyword>
<dbReference type="Pfam" id="PF01975">
    <property type="entry name" value="SurE"/>
    <property type="match status" value="1"/>
</dbReference>
<dbReference type="HAMAP" id="MF_00060">
    <property type="entry name" value="SurE"/>
    <property type="match status" value="1"/>
</dbReference>
<protein>
    <recommendedName>
        <fullName evidence="9">5'-nucleotidase SurE</fullName>
        <ecNumber evidence="9">3.1.3.5</ecNumber>
    </recommendedName>
    <alternativeName>
        <fullName evidence="9">Nucleoside 5'-monophosphate phosphohydrolase</fullName>
    </alternativeName>
</protein>
<organism evidence="11 12">
    <name type="scientific">Magnetospirillum fulvum</name>
    <name type="common">Rhodospirillum fulvum</name>
    <dbReference type="NCBI Taxonomy" id="1082"/>
    <lineage>
        <taxon>Bacteria</taxon>
        <taxon>Pseudomonadati</taxon>
        <taxon>Pseudomonadota</taxon>
        <taxon>Alphaproteobacteria</taxon>
        <taxon>Rhodospirillales</taxon>
        <taxon>Rhodospirillaceae</taxon>
        <taxon>Magnetospirillum</taxon>
    </lineage>
</organism>
<dbReference type="GO" id="GO:0004309">
    <property type="term" value="F:exopolyphosphatase activity"/>
    <property type="evidence" value="ECO:0007669"/>
    <property type="project" value="TreeGrafter"/>
</dbReference>
<dbReference type="PANTHER" id="PTHR30457:SF12">
    <property type="entry name" value="5'_3'-NUCLEOTIDASE SURE"/>
    <property type="match status" value="1"/>
</dbReference>
<dbReference type="GO" id="GO:0005737">
    <property type="term" value="C:cytoplasm"/>
    <property type="evidence" value="ECO:0007669"/>
    <property type="project" value="UniProtKB-SubCell"/>
</dbReference>
<dbReference type="SUPFAM" id="SSF64167">
    <property type="entry name" value="SurE-like"/>
    <property type="match status" value="1"/>
</dbReference>